<evidence type="ECO:0000313" key="2">
    <source>
        <dbReference type="EMBL" id="MCY1721927.1"/>
    </source>
</evidence>
<dbReference type="InterPro" id="IPR043144">
    <property type="entry name" value="Mal/L-sulf/L-lact_DH-like_ah"/>
</dbReference>
<dbReference type="Gene3D" id="1.10.1530.10">
    <property type="match status" value="1"/>
</dbReference>
<name>A0A9X3F8T5_9BACT</name>
<dbReference type="RefSeq" id="WP_343334256.1">
    <property type="nucleotide sequence ID" value="NZ_JAPOHD010000029.1"/>
</dbReference>
<comment type="caution">
    <text evidence="2">The sequence shown here is derived from an EMBL/GenBank/DDBJ whole genome shotgun (WGS) entry which is preliminary data.</text>
</comment>
<dbReference type="AlphaFoldDB" id="A0A9X3F8T5"/>
<dbReference type="InterPro" id="IPR043143">
    <property type="entry name" value="Mal/L-sulf/L-lact_DH-like_NADP"/>
</dbReference>
<accession>A0A9X3F8T5</accession>
<keyword evidence="1 2" id="KW-0560">Oxidoreductase</keyword>
<gene>
    <name evidence="2" type="primary">yiaK</name>
    <name evidence="2" type="ORF">OU798_16355</name>
</gene>
<evidence type="ECO:0000313" key="3">
    <source>
        <dbReference type="Proteomes" id="UP001145087"/>
    </source>
</evidence>
<dbReference type="EMBL" id="JAPOHD010000029">
    <property type="protein sequence ID" value="MCY1721927.1"/>
    <property type="molecule type" value="Genomic_DNA"/>
</dbReference>
<dbReference type="GO" id="GO:0047559">
    <property type="term" value="F:3-dehydro-L-gulonate 2-dehydrogenase activity"/>
    <property type="evidence" value="ECO:0007669"/>
    <property type="project" value="UniProtKB-EC"/>
</dbReference>
<keyword evidence="3" id="KW-1185">Reference proteome</keyword>
<dbReference type="PANTHER" id="PTHR11091:SF3">
    <property type="entry name" value="2,3-DIKETO-L-GULONATE REDUCTASE"/>
    <property type="match status" value="1"/>
</dbReference>
<dbReference type="InterPro" id="IPR003767">
    <property type="entry name" value="Malate/L-lactate_DH-like"/>
</dbReference>
<dbReference type="SUPFAM" id="SSF89733">
    <property type="entry name" value="L-sulfolactate dehydrogenase-like"/>
    <property type="match status" value="1"/>
</dbReference>
<sequence length="340" mass="37278">MTRISFEEMKSIIKRALLIAGMPDAKADECAQIHTASSRDGVYSHGLNRVERFVEYIRKGWVDVDAEPTLDLNLGTFEIYNGNLGPGILNAQFAMNRATEIAKTNGLGLVGLNNTTHWMRGGAYGWQAAEKGFIGICWTNTESCMPAWGAKSCGIGNNPFIMAVPRKGGHIVLDMAMSQYSYGKLQVTRLNNERLPFTGGFDKEGKLTDLPGPIEETRRLLPMGYWKGSGFAVLLDVISALLSGGLVTAGIDKSGKGSCGRCCQVFIAIDPLKMNTQEYIDEVLHDTIQQIKASEPAEDGGEIFYPGEKSLKTRYENMELGIPVDDSVWEKVKKLAQITP</sequence>
<dbReference type="PANTHER" id="PTHR11091">
    <property type="entry name" value="OXIDOREDUCTASE-RELATED"/>
    <property type="match status" value="1"/>
</dbReference>
<evidence type="ECO:0000256" key="1">
    <source>
        <dbReference type="ARBA" id="ARBA00023002"/>
    </source>
</evidence>
<organism evidence="2 3">
    <name type="scientific">Draconibacterium aestuarii</name>
    <dbReference type="NCBI Taxonomy" id="2998507"/>
    <lineage>
        <taxon>Bacteria</taxon>
        <taxon>Pseudomonadati</taxon>
        <taxon>Bacteroidota</taxon>
        <taxon>Bacteroidia</taxon>
        <taxon>Marinilabiliales</taxon>
        <taxon>Prolixibacteraceae</taxon>
        <taxon>Draconibacterium</taxon>
    </lineage>
</organism>
<dbReference type="EC" id="1.1.1.130" evidence="2"/>
<dbReference type="NCBIfam" id="NF009750">
    <property type="entry name" value="PRK13260.1"/>
    <property type="match status" value="1"/>
</dbReference>
<protein>
    <submittedName>
        <fullName evidence="2">3-dehydro-L-gulonate 2-dehydrogenase</fullName>
        <ecNumber evidence="2">1.1.1.130</ecNumber>
    </submittedName>
</protein>
<dbReference type="Pfam" id="PF02615">
    <property type="entry name" value="Ldh_2"/>
    <property type="match status" value="1"/>
</dbReference>
<dbReference type="InterPro" id="IPR036111">
    <property type="entry name" value="Mal/L-sulfo/L-lacto_DH-like_sf"/>
</dbReference>
<reference evidence="2" key="1">
    <citation type="submission" date="2022-11" db="EMBL/GenBank/DDBJ databases">
        <title>Marilongibacter aestuarii gen. nov., sp. nov., isolated from tidal flat sediment.</title>
        <authorList>
            <person name="Jiayan W."/>
        </authorList>
    </citation>
    <scope>NUCLEOTIDE SEQUENCE</scope>
    <source>
        <strain evidence="2">Z1-6</strain>
    </source>
</reference>
<dbReference type="Gene3D" id="3.30.1370.60">
    <property type="entry name" value="Hypothetical oxidoreductase yiak, domain 2"/>
    <property type="match status" value="1"/>
</dbReference>
<proteinExistence type="predicted"/>
<dbReference type="Proteomes" id="UP001145087">
    <property type="component" value="Unassembled WGS sequence"/>
</dbReference>